<keyword evidence="5 8" id="KW-0418">Kinase</keyword>
<dbReference type="AlphaFoldDB" id="A0A2T5J454"/>
<keyword evidence="4 8" id="KW-0547">Nucleotide-binding</keyword>
<evidence type="ECO:0000256" key="4">
    <source>
        <dbReference type="ARBA" id="ARBA00022741"/>
    </source>
</evidence>
<gene>
    <name evidence="8" type="primary">thrB</name>
    <name evidence="10" type="ORF">C8N29_101455</name>
</gene>
<dbReference type="InterPro" id="IPR002575">
    <property type="entry name" value="Aminoglycoside_PTrfase"/>
</dbReference>
<feature type="domain" description="Aminoglycoside phosphotransferase" evidence="9">
    <location>
        <begin position="26"/>
        <end position="254"/>
    </location>
</feature>
<evidence type="ECO:0000256" key="5">
    <source>
        <dbReference type="ARBA" id="ARBA00022777"/>
    </source>
</evidence>
<evidence type="ECO:0000259" key="9">
    <source>
        <dbReference type="Pfam" id="PF01636"/>
    </source>
</evidence>
<keyword evidence="11" id="KW-1185">Reference proteome</keyword>
<dbReference type="EMBL" id="QAON01000001">
    <property type="protein sequence ID" value="PTQ91382.1"/>
    <property type="molecule type" value="Genomic_DNA"/>
</dbReference>
<evidence type="ECO:0000256" key="8">
    <source>
        <dbReference type="HAMAP-Rule" id="MF_00301"/>
    </source>
</evidence>
<comment type="caution">
    <text evidence="10">The sequence shown here is derived from an EMBL/GenBank/DDBJ whole genome shotgun (WGS) entry which is preliminary data.</text>
</comment>
<accession>A0A2T5J454</accession>
<protein>
    <recommendedName>
        <fullName evidence="8">Homoserine kinase</fullName>
        <shortName evidence="8">HK</shortName>
        <shortName evidence="8">HSK</shortName>
        <ecNumber evidence="8">2.7.1.39</ecNumber>
    </recommendedName>
</protein>
<keyword evidence="6 8" id="KW-0067">ATP-binding</keyword>
<dbReference type="UniPathway" id="UPA00050">
    <property type="reaction ID" value="UER00064"/>
</dbReference>
<dbReference type="CDD" id="cd05153">
    <property type="entry name" value="HomoserineK_II"/>
    <property type="match status" value="1"/>
</dbReference>
<dbReference type="InterPro" id="IPR011009">
    <property type="entry name" value="Kinase-like_dom_sf"/>
</dbReference>
<sequence length="314" mass="35004">MSVYTQLTLSEIQEFVSQYQLQAVGYQPIQAGIENSNYFVSTANGQEFVLTIFEELNGQEANFLAPLLQHLQQAGVAVAAPLIANNGQSLLTIKDKAAQLAPRIQGQHPLQVNVAQAQIMGEQLAKLHLALKKYPLKRSNAHGAAWWQKEAAKARNGMSQVEQLILDTVLNDFEETTEDFDDLPKGLIHGDLFRDNTLFAGDELKAILDFSEAGKDYWLLDIAITINDFCSDWPNVALNQALYHAFLSGYQKVRTLTEDEQEVLPTFLTMAATRFWLSRLSVAKRNAAEGRTGEHVLQKDPQEMLAMVKARLAS</sequence>
<organism evidence="10 11">
    <name type="scientific">Agitococcus lubricus</name>
    <dbReference type="NCBI Taxonomy" id="1077255"/>
    <lineage>
        <taxon>Bacteria</taxon>
        <taxon>Pseudomonadati</taxon>
        <taxon>Pseudomonadota</taxon>
        <taxon>Gammaproteobacteria</taxon>
        <taxon>Moraxellales</taxon>
        <taxon>Moraxellaceae</taxon>
        <taxon>Agitococcus</taxon>
    </lineage>
</organism>
<keyword evidence="2 8" id="KW-0808">Transferase</keyword>
<keyword evidence="3 8" id="KW-0791">Threonine biosynthesis</keyword>
<dbReference type="Pfam" id="PF01636">
    <property type="entry name" value="APH"/>
    <property type="match status" value="1"/>
</dbReference>
<dbReference type="HAMAP" id="MF_00301">
    <property type="entry name" value="Homoser_kinase_2"/>
    <property type="match status" value="1"/>
</dbReference>
<reference evidence="10 11" key="1">
    <citation type="submission" date="2018-04" db="EMBL/GenBank/DDBJ databases">
        <title>Genomic Encyclopedia of Archaeal and Bacterial Type Strains, Phase II (KMG-II): from individual species to whole genera.</title>
        <authorList>
            <person name="Goeker M."/>
        </authorList>
    </citation>
    <scope>NUCLEOTIDE SEQUENCE [LARGE SCALE GENOMIC DNA]</scope>
    <source>
        <strain evidence="10 11">DSM 5822</strain>
    </source>
</reference>
<dbReference type="EC" id="2.7.1.39" evidence="8"/>
<dbReference type="Proteomes" id="UP000244223">
    <property type="component" value="Unassembled WGS sequence"/>
</dbReference>
<dbReference type="OrthoDB" id="4030632at2"/>
<evidence type="ECO:0000256" key="3">
    <source>
        <dbReference type="ARBA" id="ARBA00022697"/>
    </source>
</evidence>
<dbReference type="Gene3D" id="3.30.200.20">
    <property type="entry name" value="Phosphorylase Kinase, domain 1"/>
    <property type="match status" value="1"/>
</dbReference>
<dbReference type="GO" id="GO:0004413">
    <property type="term" value="F:homoserine kinase activity"/>
    <property type="evidence" value="ECO:0007669"/>
    <property type="project" value="UniProtKB-UniRule"/>
</dbReference>
<evidence type="ECO:0000256" key="6">
    <source>
        <dbReference type="ARBA" id="ARBA00022840"/>
    </source>
</evidence>
<comment type="similarity">
    <text evidence="7 8">Belongs to the pseudomonas-type ThrB family.</text>
</comment>
<dbReference type="SUPFAM" id="SSF56112">
    <property type="entry name" value="Protein kinase-like (PK-like)"/>
    <property type="match status" value="1"/>
</dbReference>
<dbReference type="GO" id="GO:0005524">
    <property type="term" value="F:ATP binding"/>
    <property type="evidence" value="ECO:0007669"/>
    <property type="project" value="UniProtKB-KW"/>
</dbReference>
<evidence type="ECO:0000256" key="7">
    <source>
        <dbReference type="ARBA" id="ARBA00038240"/>
    </source>
</evidence>
<dbReference type="PANTHER" id="PTHR21064:SF6">
    <property type="entry name" value="AMINOGLYCOSIDE PHOSPHOTRANSFERASE DOMAIN-CONTAINING PROTEIN"/>
    <property type="match status" value="1"/>
</dbReference>
<dbReference type="RefSeq" id="WP_107864393.1">
    <property type="nucleotide sequence ID" value="NZ_QAON01000001.1"/>
</dbReference>
<comment type="pathway">
    <text evidence="8">Amino-acid biosynthesis; L-threonine biosynthesis; L-threonine from L-aspartate: step 4/5.</text>
</comment>
<keyword evidence="1 8" id="KW-0028">Amino-acid biosynthesis</keyword>
<evidence type="ECO:0000313" key="10">
    <source>
        <dbReference type="EMBL" id="PTQ91382.1"/>
    </source>
</evidence>
<evidence type="ECO:0000256" key="1">
    <source>
        <dbReference type="ARBA" id="ARBA00022605"/>
    </source>
</evidence>
<comment type="catalytic activity">
    <reaction evidence="8">
        <text>L-homoserine + ATP = O-phospho-L-homoserine + ADP + H(+)</text>
        <dbReference type="Rhea" id="RHEA:13985"/>
        <dbReference type="ChEBI" id="CHEBI:15378"/>
        <dbReference type="ChEBI" id="CHEBI:30616"/>
        <dbReference type="ChEBI" id="CHEBI:57476"/>
        <dbReference type="ChEBI" id="CHEBI:57590"/>
        <dbReference type="ChEBI" id="CHEBI:456216"/>
        <dbReference type="EC" id="2.7.1.39"/>
    </reaction>
</comment>
<dbReference type="Gene3D" id="3.90.1200.10">
    <property type="match status" value="1"/>
</dbReference>
<proteinExistence type="inferred from homology"/>
<evidence type="ECO:0000256" key="2">
    <source>
        <dbReference type="ARBA" id="ARBA00022679"/>
    </source>
</evidence>
<dbReference type="InterPro" id="IPR050249">
    <property type="entry name" value="Pseudomonas-type_ThrB"/>
</dbReference>
<dbReference type="NCBIfam" id="NF003558">
    <property type="entry name" value="PRK05231.1"/>
    <property type="match status" value="1"/>
</dbReference>
<dbReference type="GO" id="GO:0009088">
    <property type="term" value="P:threonine biosynthetic process"/>
    <property type="evidence" value="ECO:0007669"/>
    <property type="project" value="UniProtKB-UniRule"/>
</dbReference>
<name>A0A2T5J454_9GAMM</name>
<dbReference type="InterPro" id="IPR005280">
    <property type="entry name" value="Homoserine_kinase_II"/>
</dbReference>
<dbReference type="PANTHER" id="PTHR21064">
    <property type="entry name" value="AMINOGLYCOSIDE PHOSPHOTRANSFERASE DOMAIN-CONTAINING PROTEIN-RELATED"/>
    <property type="match status" value="1"/>
</dbReference>
<evidence type="ECO:0000313" key="11">
    <source>
        <dbReference type="Proteomes" id="UP000244223"/>
    </source>
</evidence>